<feature type="compositionally biased region" description="Basic and acidic residues" evidence="4">
    <location>
        <begin position="319"/>
        <end position="330"/>
    </location>
</feature>
<dbReference type="EMBL" id="CAKOAT010447376">
    <property type="protein sequence ID" value="CAH8374000.1"/>
    <property type="molecule type" value="Genomic_DNA"/>
</dbReference>
<proteinExistence type="predicted"/>
<dbReference type="GO" id="GO:0005634">
    <property type="term" value="C:nucleus"/>
    <property type="evidence" value="ECO:0007669"/>
    <property type="project" value="UniProtKB-SubCell"/>
</dbReference>
<dbReference type="FunFam" id="3.30.70.330:FF:000132">
    <property type="entry name" value="Small nuclear ribonucleoprotein U11/U12 subunit 35"/>
    <property type="match status" value="1"/>
</dbReference>
<accession>A0ABC8L7W2</accession>
<dbReference type="Proteomes" id="UP001642260">
    <property type="component" value="Unassembled WGS sequence"/>
</dbReference>
<evidence type="ECO:0000256" key="4">
    <source>
        <dbReference type="SAM" id="MobiDB-lite"/>
    </source>
</evidence>
<evidence type="ECO:0000256" key="2">
    <source>
        <dbReference type="ARBA" id="ARBA00023242"/>
    </source>
</evidence>
<dbReference type="GO" id="GO:1990904">
    <property type="term" value="C:ribonucleoprotein complex"/>
    <property type="evidence" value="ECO:0007669"/>
    <property type="project" value="UniProtKB-ARBA"/>
</dbReference>
<dbReference type="InterPro" id="IPR035979">
    <property type="entry name" value="RBD_domain_sf"/>
</dbReference>
<feature type="compositionally biased region" description="Basic and acidic residues" evidence="4">
    <location>
        <begin position="218"/>
        <end position="232"/>
    </location>
</feature>
<evidence type="ECO:0000259" key="5">
    <source>
        <dbReference type="PROSITE" id="PS50102"/>
    </source>
</evidence>
<protein>
    <recommendedName>
        <fullName evidence="5">RRM domain-containing protein</fullName>
    </recommendedName>
</protein>
<evidence type="ECO:0000313" key="6">
    <source>
        <dbReference type="EMBL" id="CAH8374000.1"/>
    </source>
</evidence>
<sequence>MSGGGNNNVVNKVFYATSYHPIQAGSIDGTDVAPHDNGVRRALLCYNAGLYDPSGDAKAAGDPYCTLFVGRISHLTTEETLREAMGKYGKVKSLRLVRHIVTGASRGYAFVEYETEKEMRRAYEDAHHSLIDGREIIVDYNRQQLMPGWIPRRLGGGLGGRKESGQLRFGGRERPFRAPLRPIPHEDLKKLGIQLPPEGRYMSRTQIPSPPRRKGSVSHREEANYREKSSVEREEEFDEQRSTVKRERSYHSHRRRSKDREERYRVDSRSDREERSRGREDRYGDKEQVSGSKRSNHGEEERSHKRHKDRRSHHHRRSSSRDIRSSDSIY</sequence>
<keyword evidence="7" id="KW-1185">Reference proteome</keyword>
<gene>
    <name evidence="6" type="ORF">ERUC_LOCUS31936</name>
</gene>
<evidence type="ECO:0000313" key="7">
    <source>
        <dbReference type="Proteomes" id="UP001642260"/>
    </source>
</evidence>
<comment type="caution">
    <text evidence="6">The sequence shown here is derived from an EMBL/GenBank/DDBJ whole genome shotgun (WGS) entry which is preliminary data.</text>
</comment>
<name>A0ABC8L7W2_ERUVS</name>
<dbReference type="AlphaFoldDB" id="A0ABC8L7W2"/>
<dbReference type="InterPro" id="IPR000504">
    <property type="entry name" value="RRM_dom"/>
</dbReference>
<reference evidence="6 7" key="1">
    <citation type="submission" date="2022-03" db="EMBL/GenBank/DDBJ databases">
        <authorList>
            <person name="Macdonald S."/>
            <person name="Ahmed S."/>
            <person name="Newling K."/>
        </authorList>
    </citation>
    <scope>NUCLEOTIDE SEQUENCE [LARGE SCALE GENOMIC DNA]</scope>
</reference>
<feature type="compositionally biased region" description="Basic and acidic residues" evidence="4">
    <location>
        <begin position="258"/>
        <end position="288"/>
    </location>
</feature>
<feature type="region of interest" description="Disordered" evidence="4">
    <location>
        <begin position="155"/>
        <end position="330"/>
    </location>
</feature>
<dbReference type="PANTHER" id="PTHR13952:SF6">
    <property type="entry name" value="U11_U12 SMALL NUCLEAR RIBONUCLEOPROTEIN 35 KDA PROTEIN"/>
    <property type="match status" value="1"/>
</dbReference>
<organism evidence="6 7">
    <name type="scientific">Eruca vesicaria subsp. sativa</name>
    <name type="common">Garden rocket</name>
    <name type="synonym">Eruca sativa</name>
    <dbReference type="NCBI Taxonomy" id="29727"/>
    <lineage>
        <taxon>Eukaryota</taxon>
        <taxon>Viridiplantae</taxon>
        <taxon>Streptophyta</taxon>
        <taxon>Embryophyta</taxon>
        <taxon>Tracheophyta</taxon>
        <taxon>Spermatophyta</taxon>
        <taxon>Magnoliopsida</taxon>
        <taxon>eudicotyledons</taxon>
        <taxon>Gunneridae</taxon>
        <taxon>Pentapetalae</taxon>
        <taxon>rosids</taxon>
        <taxon>malvids</taxon>
        <taxon>Brassicales</taxon>
        <taxon>Brassicaceae</taxon>
        <taxon>Brassiceae</taxon>
        <taxon>Eruca</taxon>
    </lineage>
</organism>
<dbReference type="SUPFAM" id="SSF54928">
    <property type="entry name" value="RNA-binding domain, RBD"/>
    <property type="match status" value="1"/>
</dbReference>
<dbReference type="SMART" id="SM00360">
    <property type="entry name" value="RRM"/>
    <property type="match status" value="1"/>
</dbReference>
<keyword evidence="3" id="KW-0694">RNA-binding</keyword>
<dbReference type="Pfam" id="PF00076">
    <property type="entry name" value="RRM_1"/>
    <property type="match status" value="1"/>
</dbReference>
<dbReference type="PANTHER" id="PTHR13952">
    <property type="entry name" value="U1 SMALL NUCLEAR RIBONUCLEOPROTEIN 70 KD"/>
    <property type="match status" value="1"/>
</dbReference>
<keyword evidence="2" id="KW-0539">Nucleus</keyword>
<feature type="domain" description="RRM" evidence="5">
    <location>
        <begin position="65"/>
        <end position="143"/>
    </location>
</feature>
<dbReference type="InterPro" id="IPR051183">
    <property type="entry name" value="U1_U11-U12_snRNP_70-35kDa"/>
</dbReference>
<evidence type="ECO:0000256" key="3">
    <source>
        <dbReference type="PROSITE-ProRule" id="PRU00176"/>
    </source>
</evidence>
<feature type="compositionally biased region" description="Basic and acidic residues" evidence="4">
    <location>
        <begin position="239"/>
        <end position="250"/>
    </location>
</feature>
<feature type="compositionally biased region" description="Basic residues" evidence="4">
    <location>
        <begin position="304"/>
        <end position="318"/>
    </location>
</feature>
<dbReference type="PROSITE" id="PS50102">
    <property type="entry name" value="RRM"/>
    <property type="match status" value="1"/>
</dbReference>
<comment type="subcellular location">
    <subcellularLocation>
        <location evidence="1">Nucleus</location>
    </subcellularLocation>
</comment>
<feature type="compositionally biased region" description="Basic and acidic residues" evidence="4">
    <location>
        <begin position="160"/>
        <end position="176"/>
    </location>
</feature>
<dbReference type="Gene3D" id="3.30.70.330">
    <property type="match status" value="1"/>
</dbReference>
<dbReference type="InterPro" id="IPR012677">
    <property type="entry name" value="Nucleotide-bd_a/b_plait_sf"/>
</dbReference>
<dbReference type="GO" id="GO:0003723">
    <property type="term" value="F:RNA binding"/>
    <property type="evidence" value="ECO:0007669"/>
    <property type="project" value="UniProtKB-UniRule"/>
</dbReference>
<evidence type="ECO:0000256" key="1">
    <source>
        <dbReference type="ARBA" id="ARBA00004123"/>
    </source>
</evidence>